<evidence type="ECO:0008006" key="3">
    <source>
        <dbReference type="Google" id="ProtNLM"/>
    </source>
</evidence>
<evidence type="ECO:0000313" key="2">
    <source>
        <dbReference type="Proteomes" id="UP000308730"/>
    </source>
</evidence>
<dbReference type="AlphaFoldDB" id="A0A4S4MTA8"/>
<evidence type="ECO:0000313" key="1">
    <source>
        <dbReference type="EMBL" id="THH28598.1"/>
    </source>
</evidence>
<name>A0A4S4MTA8_9APHY</name>
<dbReference type="EMBL" id="SGPM01000169">
    <property type="protein sequence ID" value="THH28598.1"/>
    <property type="molecule type" value="Genomic_DNA"/>
</dbReference>
<dbReference type="OrthoDB" id="2746623at2759"/>
<protein>
    <recommendedName>
        <fullName evidence="3">Ubiquitin-like domain-containing protein</fullName>
    </recommendedName>
</protein>
<keyword evidence="2" id="KW-1185">Reference proteome</keyword>
<reference evidence="1 2" key="1">
    <citation type="submission" date="2019-02" db="EMBL/GenBank/DDBJ databases">
        <title>Genome sequencing of the rare red list fungi Antrodiella citrinella (Flaviporus citrinellus).</title>
        <authorList>
            <person name="Buettner E."/>
            <person name="Kellner H."/>
        </authorList>
    </citation>
    <scope>NUCLEOTIDE SEQUENCE [LARGE SCALE GENOMIC DNA]</scope>
    <source>
        <strain evidence="1 2">DSM 108506</strain>
    </source>
</reference>
<gene>
    <name evidence="1" type="ORF">EUX98_g5600</name>
</gene>
<comment type="caution">
    <text evidence="1">The sequence shown here is derived from an EMBL/GenBank/DDBJ whole genome shotgun (WGS) entry which is preliminary data.</text>
</comment>
<organism evidence="1 2">
    <name type="scientific">Antrodiella citrinella</name>
    <dbReference type="NCBI Taxonomy" id="2447956"/>
    <lineage>
        <taxon>Eukaryota</taxon>
        <taxon>Fungi</taxon>
        <taxon>Dikarya</taxon>
        <taxon>Basidiomycota</taxon>
        <taxon>Agaricomycotina</taxon>
        <taxon>Agaricomycetes</taxon>
        <taxon>Polyporales</taxon>
        <taxon>Steccherinaceae</taxon>
        <taxon>Antrodiella</taxon>
    </lineage>
</organism>
<dbReference type="Proteomes" id="UP000308730">
    <property type="component" value="Unassembled WGS sequence"/>
</dbReference>
<proteinExistence type="predicted"/>
<sequence length="417" mass="46393">MRYEARTILVPRPKTYEVAITLARKHFKSLAGKEVYFHIAQVEIAPAGETVELTDDVWEDVVMTITSVNVGCRPLDDAGLSDAGPIDPAVPPEKRTIVMNIFYSGFKEEIPSHTIKCKPSTRWSQIHHAVSKRMVGLCSDGFYLLYYGERVFHYGAVGDMVDDDDVCDICVSKEQLGGKPVVYIWTPQAQQVTVDLSLVPQWEFSVLYPIAPIVPAKFAGSTGQRTTWNVVTRDDGTLLDQLTGLEVTYLFWEAVPALDVTAAFNPVNATLTDDDSVLLCVAELTPYLDACLKALGLHTEARTSFITYWLPSLLKHEYVALRFVPQDSYSQAAPMTVEPSPDVIVRVFMIFKGVLVEGVGSWPLASARVQKDVSHWRKVVGLSEVDQLHDRSLFRVLEWGGMEILTAVAIAKLKFVP</sequence>
<accession>A0A4S4MTA8</accession>